<dbReference type="EMBL" id="PP511876">
    <property type="protein sequence ID" value="XCD08441.1"/>
    <property type="molecule type" value="Genomic_DNA"/>
</dbReference>
<protein>
    <submittedName>
        <fullName evidence="1">Uncharacterized protein</fullName>
    </submittedName>
</protein>
<reference evidence="1" key="1">
    <citation type="submission" date="2024-03" db="EMBL/GenBank/DDBJ databases">
        <title>Diverse circular DNA viruses in blood, oral, and fecal samples of captive lemurs.</title>
        <authorList>
            <person name="Paietta E.N."/>
            <person name="Kraberger S."/>
            <person name="Lund M.C."/>
            <person name="Custer J.M."/>
            <person name="Vargas K.M."/>
            <person name="Ehmke E.E."/>
            <person name="Yoder A.D."/>
            <person name="Varsani A."/>
        </authorList>
    </citation>
    <scope>NUCLEOTIDE SEQUENCE</scope>
    <source>
        <strain evidence="1">Duke_30FF_63</strain>
    </source>
</reference>
<sequence>MQKLTERSVHSIMMMFEEPALRNKLLDDEEKNAYSKISIDTDRCEIVLGKTRYGWWNSFIGAEKRISLAEFTFTTIGILANKAEKDGNESMISEGLLKDTADALQREGRSNDIIDRLFLVGYLGVKTAWSCLSLNAEGSVLDNNKPQKMNLRINDETMTFNLPGSNDPIFRVTIGPKGVQYIGD</sequence>
<name>A0AAU8BA69_9CAUD</name>
<evidence type="ECO:0000313" key="1">
    <source>
        <dbReference type="EMBL" id="XCD08441.1"/>
    </source>
</evidence>
<proteinExistence type="predicted"/>
<accession>A0AAU8BA69</accession>
<organism evidence="1">
    <name type="scientific">Dulem virus 42</name>
    <dbReference type="NCBI Taxonomy" id="3145760"/>
    <lineage>
        <taxon>Viruses</taxon>
        <taxon>Duplodnaviria</taxon>
        <taxon>Heunggongvirae</taxon>
        <taxon>Uroviricota</taxon>
        <taxon>Caudoviricetes</taxon>
    </lineage>
</organism>